<protein>
    <submittedName>
        <fullName evidence="1">DUF3089 domain-containing protein</fullName>
    </submittedName>
</protein>
<dbReference type="AlphaFoldDB" id="A0A5B8LLZ0"/>
<name>A0A5B8LLZ0_9SPHN</name>
<evidence type="ECO:0000313" key="2">
    <source>
        <dbReference type="Proteomes" id="UP000315673"/>
    </source>
</evidence>
<gene>
    <name evidence="1" type="ORF">FPZ24_02225</name>
</gene>
<organism evidence="1 2">
    <name type="scientific">Sphingomonas panacisoli</name>
    <dbReference type="NCBI Taxonomy" id="1813879"/>
    <lineage>
        <taxon>Bacteria</taxon>
        <taxon>Pseudomonadati</taxon>
        <taxon>Pseudomonadota</taxon>
        <taxon>Alphaproteobacteria</taxon>
        <taxon>Sphingomonadales</taxon>
        <taxon>Sphingomonadaceae</taxon>
        <taxon>Sphingomonas</taxon>
    </lineage>
</organism>
<sequence length="395" mass="41363">MPPAAPAAPAPAPVAPAPAAPAFAPIPAPDYNTDAAWLCRPGRQDACAVDQNVTVIPATGKGKVVKFRPAPAASTLYDCFYVYPTVSLDPTPNSDLNIGPEEKMVAASQAARFTSKCRVFAPLYRQVTLTALRDLMAGKASAADRKLAYLDVEAAWYNYLKRDNAGRGVVLIGHSQGAGILKQLVAGVIEKDPDMKRKMIAAYLIGTNVAVPSGGDVGGDFKSTRLCKSMQQYGCVVTYTTFRADSPPPENSRFARIADQPGMVAACTNPAALGGGKAVTDAIFGAKGAGLGSTPMGNWTTDGAAVTTPFVSVPGLISAECVSNNGFTYLAVTVNADPKDTRTDTIVGDVVVNGTILKDWGLHLIDMPVEMGNLVSISEYQAASWRGIPMAPPKK</sequence>
<accession>A0A5B8LLZ0</accession>
<dbReference type="OrthoDB" id="9794645at2"/>
<evidence type="ECO:0000313" key="1">
    <source>
        <dbReference type="EMBL" id="QDZ08999.1"/>
    </source>
</evidence>
<dbReference type="Proteomes" id="UP000315673">
    <property type="component" value="Chromosome"/>
</dbReference>
<dbReference type="InterPro" id="IPR021440">
    <property type="entry name" value="DUF3089"/>
</dbReference>
<proteinExistence type="predicted"/>
<reference evidence="1 2" key="1">
    <citation type="submission" date="2019-07" db="EMBL/GenBank/DDBJ databases">
        <title>Full genome sequence of Sphingomonas sp. 4R-6-7(HKS19).</title>
        <authorList>
            <person name="Im W.-T."/>
        </authorList>
    </citation>
    <scope>NUCLEOTIDE SEQUENCE [LARGE SCALE GENOMIC DNA]</scope>
    <source>
        <strain evidence="1 2">HKS19</strain>
    </source>
</reference>
<dbReference type="EMBL" id="CP042306">
    <property type="protein sequence ID" value="QDZ08999.1"/>
    <property type="molecule type" value="Genomic_DNA"/>
</dbReference>
<dbReference type="KEGG" id="spai:FPZ24_02225"/>
<dbReference type="SUPFAM" id="SSF53474">
    <property type="entry name" value="alpha/beta-Hydrolases"/>
    <property type="match status" value="1"/>
</dbReference>
<dbReference type="Pfam" id="PF11288">
    <property type="entry name" value="DUF3089"/>
    <property type="match status" value="1"/>
</dbReference>
<dbReference type="InterPro" id="IPR029058">
    <property type="entry name" value="AB_hydrolase_fold"/>
</dbReference>
<keyword evidence="2" id="KW-1185">Reference proteome</keyword>